<gene>
    <name evidence="4" type="primary">Aste57867_21598</name>
    <name evidence="3" type="ORF">As57867_021529</name>
    <name evidence="4" type="ORF">ASTE57867_21598</name>
</gene>
<reference evidence="4 5" key="1">
    <citation type="submission" date="2019-03" db="EMBL/GenBank/DDBJ databases">
        <authorList>
            <person name="Gaulin E."/>
            <person name="Dumas B."/>
        </authorList>
    </citation>
    <scope>NUCLEOTIDE SEQUENCE [LARGE SCALE GENOMIC DNA]</scope>
    <source>
        <strain evidence="4">CBS 568.67</strain>
    </source>
</reference>
<evidence type="ECO:0000256" key="1">
    <source>
        <dbReference type="SAM" id="MobiDB-lite"/>
    </source>
</evidence>
<sequence length="1230" mass="137001">MAHVMDLINQAHMSVDATEKVDILQRVKETLLERTPTFGRSVAEYKAVMDALVSFSNERNVSVAKFLLQFIEEIMDPVKNPQIKTPPILAQTRLTLFDACCGILTINAGPSSIRKALKVLDKYIPGTIYHIWAQPLEALDPHVWEALVRTIQIMQQTLHQFQDAEAVVWIIRILESCALHFSAAKDSVFRDPARSNIQPDAVHLDTIAPGHAFLRVDAVAQLGDAIVQSLVDRMQSAPTNPLLAFQRREYLVLVHALSLLAFLRPDYVALVVPCLISVPALIERLPNAVQDTIIHATKANLLKLLALPSTQAHRNAITDVLITYGLSERAFKAHTKAKERRRKYVSAPSGASLQNVKRDAAKISFESPMAKRAKREPAASVTSDSIVNMQTESVIEMVLNNMPNLAGVAPLAPSGAKLELLHTPSGLKNRMLALLSQLATPSSVLAIKEAAAKKNVRDPRLRGREKKEAAPPSLVSIFDEEALEAVTDMICANAKTLVEPIIAVTKDEVTREYNAIKVNIKPVATEWCKQMAQQTIQRLLGNEYGVVVSGKEEVRETLVCRLATSRWLVEDDRVKPHKVIVDFVGENIHKRHSIVVSLMYHEYTTSLYETMETGDDAKTTALPRVYVHLIQLVCGLVRTKLDPKVSADKKLFYHILSHIPSLTPDVLRVITLQFHDPSDKDRVTMGVVALRNFITERTRGQEACLHVLLHFATHKEESIRNLTIRCLANQIYPLPNMHAIIEGHASELLQTLRVPQEDDVAAPTEVIAEPMTAETGAETETVDIKTEPKMMEVSAADDLKIKIEPQEDDPMGQATTTDAADDEDASQEKPTSPRRRYYLTQIQSPDLNEGLMQFAKTLQAEHDFSIAPQTEDQVLQRMELFLALCAKRPDLFSRFVTTYASTGPEVQHVLLASVDKLIKLLRQKEGELVVLAQLRPFPPKALDFVLHVVKVLATLSKDPASLVEPLLELYEEHKHIPEAIAIVIPIAAELPSDRVMAALPLLFELSSTRVVEVMQEILKPIPLKVDATTFLLALHHIPDEAEKQKRILRAIGLCLEHPVAFPVDVMTSVTSTLVAESPIPKYTLRTMIQAVQMHHKLRKHIATCLESLAARRVWEMDESLWIGWLKCAVVIQPHSFKAIAELAVDQGAQVFAMDEGKDMLDPFKAFCNEFDALTPEWRAHLKLQANQVDEVPEVNNPTTESDPVALPSPVDAVLTAPLDSFEAELQELDE</sequence>
<proteinExistence type="predicted"/>
<dbReference type="Proteomes" id="UP000332933">
    <property type="component" value="Unassembled WGS sequence"/>
</dbReference>
<dbReference type="PANTHER" id="PTHR15245:SF20">
    <property type="entry name" value="SYMPLEKIN"/>
    <property type="match status" value="1"/>
</dbReference>
<organism evidence="4 5">
    <name type="scientific">Aphanomyces stellatus</name>
    <dbReference type="NCBI Taxonomy" id="120398"/>
    <lineage>
        <taxon>Eukaryota</taxon>
        <taxon>Sar</taxon>
        <taxon>Stramenopiles</taxon>
        <taxon>Oomycota</taxon>
        <taxon>Saprolegniomycetes</taxon>
        <taxon>Saprolegniales</taxon>
        <taxon>Verrucalvaceae</taxon>
        <taxon>Aphanomyces</taxon>
    </lineage>
</organism>
<dbReference type="GO" id="GO:0005847">
    <property type="term" value="C:mRNA cleavage and polyadenylation specificity factor complex"/>
    <property type="evidence" value="ECO:0007669"/>
    <property type="project" value="TreeGrafter"/>
</dbReference>
<dbReference type="InterPro" id="IPR011989">
    <property type="entry name" value="ARM-like"/>
</dbReference>
<dbReference type="Pfam" id="PF12295">
    <property type="entry name" value="Symplekin_C"/>
    <property type="match status" value="1"/>
</dbReference>
<dbReference type="SUPFAM" id="SSF48371">
    <property type="entry name" value="ARM repeat"/>
    <property type="match status" value="1"/>
</dbReference>
<accession>A0A485LMS2</accession>
<keyword evidence="5" id="KW-1185">Reference proteome</keyword>
<protein>
    <submittedName>
        <fullName evidence="4">Aste57867_21598 protein</fullName>
    </submittedName>
</protein>
<dbReference type="InterPro" id="IPR016024">
    <property type="entry name" value="ARM-type_fold"/>
</dbReference>
<dbReference type="OrthoDB" id="331600at2759"/>
<dbReference type="EMBL" id="VJMH01006983">
    <property type="protein sequence ID" value="KAF0686593.1"/>
    <property type="molecule type" value="Genomic_DNA"/>
</dbReference>
<dbReference type="PANTHER" id="PTHR15245">
    <property type="entry name" value="SYMPLEKIN-RELATED"/>
    <property type="match status" value="1"/>
</dbReference>
<reference evidence="3" key="2">
    <citation type="submission" date="2019-06" db="EMBL/GenBank/DDBJ databases">
        <title>Genomics analysis of Aphanomyces spp. identifies a new class of oomycete effector associated with host adaptation.</title>
        <authorList>
            <person name="Gaulin E."/>
        </authorList>
    </citation>
    <scope>NUCLEOTIDE SEQUENCE</scope>
    <source>
        <strain evidence="3">CBS 578.67</strain>
    </source>
</reference>
<evidence type="ECO:0000313" key="3">
    <source>
        <dbReference type="EMBL" id="KAF0686593.1"/>
    </source>
</evidence>
<evidence type="ECO:0000259" key="2">
    <source>
        <dbReference type="Pfam" id="PF12295"/>
    </source>
</evidence>
<dbReference type="InterPro" id="IPR021850">
    <property type="entry name" value="Symplekin/Pta1"/>
</dbReference>
<evidence type="ECO:0000313" key="4">
    <source>
        <dbReference type="EMBL" id="VFT98268.1"/>
    </source>
</evidence>
<dbReference type="InterPro" id="IPR022075">
    <property type="entry name" value="Symplekin_C"/>
</dbReference>
<feature type="domain" description="Symplekin C-terminal" evidence="2">
    <location>
        <begin position="980"/>
        <end position="1152"/>
    </location>
</feature>
<evidence type="ECO:0000313" key="5">
    <source>
        <dbReference type="Proteomes" id="UP000332933"/>
    </source>
</evidence>
<dbReference type="Gene3D" id="1.25.10.10">
    <property type="entry name" value="Leucine-rich Repeat Variant"/>
    <property type="match status" value="1"/>
</dbReference>
<name>A0A485LMS2_9STRA</name>
<feature type="region of interest" description="Disordered" evidence="1">
    <location>
        <begin position="1189"/>
        <end position="1208"/>
    </location>
</feature>
<dbReference type="AlphaFoldDB" id="A0A485LMS2"/>
<dbReference type="EMBL" id="CAADRA010007009">
    <property type="protein sequence ID" value="VFT98268.1"/>
    <property type="molecule type" value="Genomic_DNA"/>
</dbReference>
<feature type="region of interest" description="Disordered" evidence="1">
    <location>
        <begin position="803"/>
        <end position="836"/>
    </location>
</feature>